<dbReference type="PROSITE" id="PS00135">
    <property type="entry name" value="TRYPSIN_SER"/>
    <property type="match status" value="1"/>
</dbReference>
<dbReference type="InterPro" id="IPR009003">
    <property type="entry name" value="Peptidase_S1_PA"/>
</dbReference>
<dbReference type="GO" id="GO:0005615">
    <property type="term" value="C:extracellular space"/>
    <property type="evidence" value="ECO:0007669"/>
    <property type="project" value="TreeGrafter"/>
</dbReference>
<evidence type="ECO:0000313" key="11">
    <source>
        <dbReference type="Proteomes" id="UP000821853"/>
    </source>
</evidence>
<accession>A0A9J6H1U2</accession>
<dbReference type="Pfam" id="PF00089">
    <property type="entry name" value="Trypsin"/>
    <property type="match status" value="1"/>
</dbReference>
<keyword evidence="2" id="KW-0964">Secreted</keyword>
<evidence type="ECO:0000256" key="5">
    <source>
        <dbReference type="ARBA" id="ARBA00022801"/>
    </source>
</evidence>
<evidence type="ECO:0000256" key="4">
    <source>
        <dbReference type="ARBA" id="ARBA00022729"/>
    </source>
</evidence>
<evidence type="ECO:0000256" key="3">
    <source>
        <dbReference type="ARBA" id="ARBA00022670"/>
    </source>
</evidence>
<evidence type="ECO:0000256" key="2">
    <source>
        <dbReference type="ARBA" id="ARBA00022525"/>
    </source>
</evidence>
<sequence length="85" mass="9572">MYCAYRFNTDACQGDSGGPLMTQQENGRYLQVGIVSYGIGCAVEDMPGVYARLDALMPWLQENLGHLERFRPLGPYLDDMGIEYE</sequence>
<dbReference type="InterPro" id="IPR001254">
    <property type="entry name" value="Trypsin_dom"/>
</dbReference>
<dbReference type="SUPFAM" id="SSF50494">
    <property type="entry name" value="Trypsin-like serine proteases"/>
    <property type="match status" value="1"/>
</dbReference>
<keyword evidence="7" id="KW-1015">Disulfide bond</keyword>
<dbReference type="VEuPathDB" id="VectorBase:HLOH_051322"/>
<name>A0A9J6H1U2_HAELO</name>
<dbReference type="InterPro" id="IPR033116">
    <property type="entry name" value="TRYPSIN_SER"/>
</dbReference>
<keyword evidence="11" id="KW-1185">Reference proteome</keyword>
<dbReference type="OrthoDB" id="93664at2759"/>
<dbReference type="PROSITE" id="PS50240">
    <property type="entry name" value="TRYPSIN_DOM"/>
    <property type="match status" value="1"/>
</dbReference>
<dbReference type="FunFam" id="2.40.10.10:FF:000054">
    <property type="entry name" value="Complement C1r subcomponent"/>
    <property type="match status" value="1"/>
</dbReference>
<evidence type="ECO:0000256" key="8">
    <source>
        <dbReference type="ARBA" id="ARBA00023180"/>
    </source>
</evidence>
<keyword evidence="4" id="KW-0732">Signal</keyword>
<dbReference type="EMBL" id="JABSTR010000010">
    <property type="protein sequence ID" value="KAH9380700.1"/>
    <property type="molecule type" value="Genomic_DNA"/>
</dbReference>
<organism evidence="10 11">
    <name type="scientific">Haemaphysalis longicornis</name>
    <name type="common">Bush tick</name>
    <dbReference type="NCBI Taxonomy" id="44386"/>
    <lineage>
        <taxon>Eukaryota</taxon>
        <taxon>Metazoa</taxon>
        <taxon>Ecdysozoa</taxon>
        <taxon>Arthropoda</taxon>
        <taxon>Chelicerata</taxon>
        <taxon>Arachnida</taxon>
        <taxon>Acari</taxon>
        <taxon>Parasitiformes</taxon>
        <taxon>Ixodida</taxon>
        <taxon>Ixodoidea</taxon>
        <taxon>Ixodidae</taxon>
        <taxon>Haemaphysalinae</taxon>
        <taxon>Haemaphysalis</taxon>
    </lineage>
</organism>
<dbReference type="GO" id="GO:0004252">
    <property type="term" value="F:serine-type endopeptidase activity"/>
    <property type="evidence" value="ECO:0007669"/>
    <property type="project" value="InterPro"/>
</dbReference>
<gene>
    <name evidence="10" type="ORF">HPB48_001526</name>
</gene>
<keyword evidence="8" id="KW-0325">Glycoprotein</keyword>
<dbReference type="Proteomes" id="UP000821853">
    <property type="component" value="Chromosome 8"/>
</dbReference>
<dbReference type="Gene3D" id="2.40.10.10">
    <property type="entry name" value="Trypsin-like serine proteases"/>
    <property type="match status" value="1"/>
</dbReference>
<evidence type="ECO:0000256" key="1">
    <source>
        <dbReference type="ARBA" id="ARBA00004613"/>
    </source>
</evidence>
<dbReference type="PANTHER" id="PTHR24264">
    <property type="entry name" value="TRYPSIN-RELATED"/>
    <property type="match status" value="1"/>
</dbReference>
<dbReference type="AlphaFoldDB" id="A0A9J6H1U2"/>
<protein>
    <recommendedName>
        <fullName evidence="9">Peptidase S1 domain-containing protein</fullName>
    </recommendedName>
</protein>
<dbReference type="PANTHER" id="PTHR24264:SF65">
    <property type="entry name" value="SRCR DOMAIN-CONTAINING PROTEIN"/>
    <property type="match status" value="1"/>
</dbReference>
<evidence type="ECO:0000256" key="6">
    <source>
        <dbReference type="ARBA" id="ARBA00022825"/>
    </source>
</evidence>
<dbReference type="OMA" id="YQDWISE"/>
<evidence type="ECO:0000313" key="10">
    <source>
        <dbReference type="EMBL" id="KAH9380700.1"/>
    </source>
</evidence>
<evidence type="ECO:0000259" key="9">
    <source>
        <dbReference type="PROSITE" id="PS50240"/>
    </source>
</evidence>
<comment type="subcellular location">
    <subcellularLocation>
        <location evidence="1">Secreted</location>
    </subcellularLocation>
</comment>
<proteinExistence type="predicted"/>
<reference evidence="10 11" key="1">
    <citation type="journal article" date="2020" name="Cell">
        <title>Large-Scale Comparative Analyses of Tick Genomes Elucidate Their Genetic Diversity and Vector Capacities.</title>
        <authorList>
            <consortium name="Tick Genome and Microbiome Consortium (TIGMIC)"/>
            <person name="Jia N."/>
            <person name="Wang J."/>
            <person name="Shi W."/>
            <person name="Du L."/>
            <person name="Sun Y."/>
            <person name="Zhan W."/>
            <person name="Jiang J.F."/>
            <person name="Wang Q."/>
            <person name="Zhang B."/>
            <person name="Ji P."/>
            <person name="Bell-Sakyi L."/>
            <person name="Cui X.M."/>
            <person name="Yuan T.T."/>
            <person name="Jiang B.G."/>
            <person name="Yang W.F."/>
            <person name="Lam T.T."/>
            <person name="Chang Q.C."/>
            <person name="Ding S.J."/>
            <person name="Wang X.J."/>
            <person name="Zhu J.G."/>
            <person name="Ruan X.D."/>
            <person name="Zhao L."/>
            <person name="Wei J.T."/>
            <person name="Ye R.Z."/>
            <person name="Que T.C."/>
            <person name="Du C.H."/>
            <person name="Zhou Y.H."/>
            <person name="Cheng J.X."/>
            <person name="Dai P.F."/>
            <person name="Guo W.B."/>
            <person name="Han X.H."/>
            <person name="Huang E.J."/>
            <person name="Li L.F."/>
            <person name="Wei W."/>
            <person name="Gao Y.C."/>
            <person name="Liu J.Z."/>
            <person name="Shao H.Z."/>
            <person name="Wang X."/>
            <person name="Wang C.C."/>
            <person name="Yang T.C."/>
            <person name="Huo Q.B."/>
            <person name="Li W."/>
            <person name="Chen H.Y."/>
            <person name="Chen S.E."/>
            <person name="Zhou L.G."/>
            <person name="Ni X.B."/>
            <person name="Tian J.H."/>
            <person name="Sheng Y."/>
            <person name="Liu T."/>
            <person name="Pan Y.S."/>
            <person name="Xia L.Y."/>
            <person name="Li J."/>
            <person name="Zhao F."/>
            <person name="Cao W.C."/>
        </authorList>
    </citation>
    <scope>NUCLEOTIDE SEQUENCE [LARGE SCALE GENOMIC DNA]</scope>
    <source>
        <strain evidence="10">HaeL-2018</strain>
    </source>
</reference>
<dbReference type="InterPro" id="IPR043504">
    <property type="entry name" value="Peptidase_S1_PA_chymotrypsin"/>
</dbReference>
<feature type="domain" description="Peptidase S1" evidence="9">
    <location>
        <begin position="1"/>
        <end position="65"/>
    </location>
</feature>
<keyword evidence="6" id="KW-0720">Serine protease</keyword>
<comment type="caution">
    <text evidence="10">The sequence shown here is derived from an EMBL/GenBank/DDBJ whole genome shotgun (WGS) entry which is preliminary data.</text>
</comment>
<evidence type="ECO:0000256" key="7">
    <source>
        <dbReference type="ARBA" id="ARBA00023157"/>
    </source>
</evidence>
<keyword evidence="3" id="KW-0645">Protease</keyword>
<dbReference type="InterPro" id="IPR050127">
    <property type="entry name" value="Serine_Proteases_S1"/>
</dbReference>
<dbReference type="GO" id="GO:0006508">
    <property type="term" value="P:proteolysis"/>
    <property type="evidence" value="ECO:0007669"/>
    <property type="project" value="UniProtKB-KW"/>
</dbReference>
<keyword evidence="5" id="KW-0378">Hydrolase</keyword>